<keyword evidence="2" id="KW-1185">Reference proteome</keyword>
<protein>
    <recommendedName>
        <fullName evidence="3">DUF1836 domain-containing protein</fullName>
    </recommendedName>
</protein>
<evidence type="ECO:0000313" key="1">
    <source>
        <dbReference type="EMBL" id="KQC86527.1"/>
    </source>
</evidence>
<gene>
    <name evidence="1" type="ORF">APZ18_04935</name>
</gene>
<dbReference type="InterPro" id="IPR014975">
    <property type="entry name" value="DUF1836"/>
</dbReference>
<accession>A0AAW3JUT7</accession>
<dbReference type="Proteomes" id="UP000050833">
    <property type="component" value="Unassembled WGS sequence"/>
</dbReference>
<dbReference type="AlphaFoldDB" id="A0AAW3JUT7"/>
<comment type="caution">
    <text evidence="1">The sequence shown here is derived from an EMBL/GenBank/DDBJ whole genome shotgun (WGS) entry which is preliminary data.</text>
</comment>
<dbReference type="RefSeq" id="WP_055942152.1">
    <property type="nucleotide sequence ID" value="NZ_DBGBRS010000215.1"/>
</dbReference>
<reference evidence="1 2" key="1">
    <citation type="submission" date="2015-10" db="EMBL/GenBank/DDBJ databases">
        <title>Butyribacter intestini gen. nov., sp. nov., a butyric acid-producing bacterium of the family Lachnospiraceae isolated from the human faeces.</title>
        <authorList>
            <person name="Zou Y."/>
            <person name="Xue W."/>
            <person name="Luo G."/>
            <person name="Lv M."/>
        </authorList>
    </citation>
    <scope>NUCLEOTIDE SEQUENCE [LARGE SCALE GENOMIC DNA]</scope>
    <source>
        <strain evidence="1 2">TF01-11</strain>
    </source>
</reference>
<dbReference type="Pfam" id="PF08876">
    <property type="entry name" value="DUF1836"/>
    <property type="match status" value="1"/>
</dbReference>
<dbReference type="PANTHER" id="PTHR40056">
    <property type="entry name" value="HYPOTHETICAL CYTOSOLIC PROTEIN"/>
    <property type="match status" value="1"/>
</dbReference>
<evidence type="ECO:0008006" key="3">
    <source>
        <dbReference type="Google" id="ProtNLM"/>
    </source>
</evidence>
<name>A0AAW3JUT7_9FIRM</name>
<sequence length="217" mass="25510">MREKEKYNREILDLIRSMQNIDFITPEDIPNIDLYMDQVTTFMDEHLVSSKRFDDDKILTKTMINNYTKNNLLPPPNKKKYSKEHMLLLIYIYYFKNFLAINDIKDILDPVSNLFFDGNGSKKMDDIYSDIVNLILENMDSQLRDIIRKSNKSNKLYSELSDEDEKKTLSKFAFICMLSFDVWVKKTIIENLVDDTLGKKKNTVSSNSSNTKAKKNK</sequence>
<evidence type="ECO:0000313" key="2">
    <source>
        <dbReference type="Proteomes" id="UP000050833"/>
    </source>
</evidence>
<proteinExistence type="predicted"/>
<dbReference type="EMBL" id="LLKB01000001">
    <property type="protein sequence ID" value="KQC86527.1"/>
    <property type="molecule type" value="Genomic_DNA"/>
</dbReference>
<organism evidence="1 2">
    <name type="scientific">Butyribacter intestini</name>
    <dbReference type="NCBI Taxonomy" id="1703332"/>
    <lineage>
        <taxon>Bacteria</taxon>
        <taxon>Bacillati</taxon>
        <taxon>Bacillota</taxon>
        <taxon>Clostridia</taxon>
        <taxon>Lachnospirales</taxon>
        <taxon>Lachnospiraceae</taxon>
        <taxon>Butyribacter</taxon>
    </lineage>
</organism>
<dbReference type="PANTHER" id="PTHR40056:SF1">
    <property type="entry name" value="DUF1836 DOMAIN-CONTAINING PROTEIN"/>
    <property type="match status" value="1"/>
</dbReference>